<sequence>MTSEDVDDVGDVEAEAVGFMLEVVMVVVEVVAVEARAGGGGGGGEVLLQRVRRRELVRDGLITATRRTSTLACWPSTTPAALASAASRSRRAVPAAPSRSPCPRNGLCWCVCVCVCVCLPPLFFPPSVLVGAPLRGRGTVALLGHWHLAQQGQVPALAGPSFPSHSFSFAALPADFLSGPG</sequence>
<organism evidence="1 2">
    <name type="scientific">Prorocentrum cordatum</name>
    <dbReference type="NCBI Taxonomy" id="2364126"/>
    <lineage>
        <taxon>Eukaryota</taxon>
        <taxon>Sar</taxon>
        <taxon>Alveolata</taxon>
        <taxon>Dinophyceae</taxon>
        <taxon>Prorocentrales</taxon>
        <taxon>Prorocentraceae</taxon>
        <taxon>Prorocentrum</taxon>
    </lineage>
</organism>
<keyword evidence="2" id="KW-1185">Reference proteome</keyword>
<accession>A0ABN9PR77</accession>
<comment type="caution">
    <text evidence="1">The sequence shown here is derived from an EMBL/GenBank/DDBJ whole genome shotgun (WGS) entry which is preliminary data.</text>
</comment>
<evidence type="ECO:0000313" key="2">
    <source>
        <dbReference type="Proteomes" id="UP001189429"/>
    </source>
</evidence>
<gene>
    <name evidence="1" type="ORF">PCOR1329_LOCUS5252</name>
</gene>
<reference evidence="1" key="1">
    <citation type="submission" date="2023-10" db="EMBL/GenBank/DDBJ databases">
        <authorList>
            <person name="Chen Y."/>
            <person name="Shah S."/>
            <person name="Dougan E. K."/>
            <person name="Thang M."/>
            <person name="Chan C."/>
        </authorList>
    </citation>
    <scope>NUCLEOTIDE SEQUENCE [LARGE SCALE GENOMIC DNA]</scope>
</reference>
<name>A0ABN9PR77_9DINO</name>
<proteinExistence type="predicted"/>
<evidence type="ECO:0000313" key="1">
    <source>
        <dbReference type="EMBL" id="CAK0795640.1"/>
    </source>
</evidence>
<dbReference type="Proteomes" id="UP001189429">
    <property type="component" value="Unassembled WGS sequence"/>
</dbReference>
<protein>
    <submittedName>
        <fullName evidence="1">Uncharacterized protein</fullName>
    </submittedName>
</protein>
<dbReference type="EMBL" id="CAUYUJ010001381">
    <property type="protein sequence ID" value="CAK0795640.1"/>
    <property type="molecule type" value="Genomic_DNA"/>
</dbReference>